<feature type="region of interest" description="Disordered" evidence="6">
    <location>
        <begin position="1089"/>
        <end position="1163"/>
    </location>
</feature>
<reference evidence="8 9" key="1">
    <citation type="submission" date="2018-03" db="EMBL/GenBank/DDBJ databases">
        <authorList>
            <person name="Guldener U."/>
        </authorList>
    </citation>
    <scope>NUCLEOTIDE SEQUENCE [LARGE SCALE GENOMIC DNA]</scope>
    <source>
        <strain evidence="8 9">DAOM196992</strain>
    </source>
</reference>
<feature type="region of interest" description="Disordered" evidence="6">
    <location>
        <begin position="1569"/>
        <end position="1842"/>
    </location>
</feature>
<dbReference type="Pfam" id="PF04571">
    <property type="entry name" value="Lipin_N"/>
    <property type="match status" value="2"/>
</dbReference>
<accession>A0A5C3FA79</accession>
<protein>
    <recommendedName>
        <fullName evidence="3">phosphatidate phosphatase</fullName>
        <ecNumber evidence="3">3.1.3.4</ecNumber>
    </recommendedName>
</protein>
<feature type="compositionally biased region" description="Basic residues" evidence="6">
    <location>
        <begin position="648"/>
        <end position="658"/>
    </location>
</feature>
<feature type="compositionally biased region" description="Basic and acidic residues" evidence="6">
    <location>
        <begin position="383"/>
        <end position="411"/>
    </location>
</feature>
<name>A0A5C3FA79_9BASI</name>
<organism evidence="8 9">
    <name type="scientific">Pseudozyma flocculosa</name>
    <dbReference type="NCBI Taxonomy" id="84751"/>
    <lineage>
        <taxon>Eukaryota</taxon>
        <taxon>Fungi</taxon>
        <taxon>Dikarya</taxon>
        <taxon>Basidiomycota</taxon>
        <taxon>Ustilaginomycotina</taxon>
        <taxon>Ustilaginomycetes</taxon>
        <taxon>Ustilaginales</taxon>
        <taxon>Ustilaginaceae</taxon>
        <taxon>Pseudozyma</taxon>
    </lineage>
</organism>
<feature type="compositionally biased region" description="Low complexity" evidence="6">
    <location>
        <begin position="787"/>
        <end position="803"/>
    </location>
</feature>
<dbReference type="InterPro" id="IPR031315">
    <property type="entry name" value="LNS2/PITP"/>
</dbReference>
<dbReference type="EMBL" id="OOIP01000027">
    <property type="protein sequence ID" value="SPO41368.1"/>
    <property type="molecule type" value="Genomic_DNA"/>
</dbReference>
<dbReference type="PANTHER" id="PTHR12181">
    <property type="entry name" value="LIPIN"/>
    <property type="match status" value="1"/>
</dbReference>
<dbReference type="InterPro" id="IPR023214">
    <property type="entry name" value="HAD_sf"/>
</dbReference>
<feature type="compositionally biased region" description="Acidic residues" evidence="6">
    <location>
        <begin position="278"/>
        <end position="288"/>
    </location>
</feature>
<feature type="compositionally biased region" description="Basic and acidic residues" evidence="6">
    <location>
        <begin position="568"/>
        <end position="581"/>
    </location>
</feature>
<evidence type="ECO:0000259" key="7">
    <source>
        <dbReference type="SMART" id="SM00775"/>
    </source>
</evidence>
<dbReference type="OrthoDB" id="4567at2759"/>
<dbReference type="EC" id="3.1.3.4" evidence="3"/>
<feature type="compositionally biased region" description="Polar residues" evidence="6">
    <location>
        <begin position="295"/>
        <end position="308"/>
    </location>
</feature>
<feature type="domain" description="LNS2/PITP" evidence="7">
    <location>
        <begin position="1237"/>
        <end position="1499"/>
    </location>
</feature>
<dbReference type="GO" id="GO:0009062">
    <property type="term" value="P:fatty acid catabolic process"/>
    <property type="evidence" value="ECO:0007669"/>
    <property type="project" value="TreeGrafter"/>
</dbReference>
<dbReference type="GO" id="GO:0019432">
    <property type="term" value="P:triglyceride biosynthetic process"/>
    <property type="evidence" value="ECO:0007669"/>
    <property type="project" value="TreeGrafter"/>
</dbReference>
<sequence>MQYVGRLVSSVYNTITPNINPATLSGAIDVIVVEKRVDVDEEVEVDAAGNELSPDELHKRDRDATAAAAAATTSSAAPEQPRRTKKVKRQRLEYASTPFHVRFGKMSVLRPAERKVTLHLNNSPDPLPFAMKVADSGEAFFVLEIDDNDERDRIPDDLVTSPILSASASPITSPDLAASQPPDGDDQQQFVPASSAAGGSATTKTSEVEPLDLGESRVAESSGGIDLDEPDIDARSATTVRSGTTAETSITTPSMGRTSSGDAAAGPSTRSPKSDVERETDEANDAGDLDVPGDSSRTGSGPAGSSSLLDKVGTAASKASGALGAAGRAAVGAGTRGNAKLENVARKAQRADGGNGADSAGVDDGQEGHDYEPERGGPAGKRRQQDREQVRDDEAPRSEAERLEQQLKDRATGVIRAEVEAWEPATVDGNTSAESQRGLDREAAEAEEHYPEPFGSTTAPRPSAAALADKTRKDFEGAAAARAERSTQVETYPVATSRHSEYLGGRKLQAVPGVDADHPIDPAMVDASLLKARQRESKSQQGQQRGHGGRDDDGDETAVDDVDDDGDVDRVRASKERKEDVQYMLDMDGYKMTADGEDLAFQEGNRLADEMPLGRRHGGNGRHGHSDKLNGPGHKHKVSLPTTSTASLRRRSASKSHRPSISMDYRKQKAIKTRDRSGTLGALDLDLDDSDDDDDDDDGTLDLAPSRSGRRGQDPSAKLTGTSHEQDELSLTRDLARLARMNRASDSSGPRLGAGAGADAGSSTSRPGRSQALHPVDKPSQHRRHASLSYGRSPSGRSSPALAGNRTRGVPRRAGRPGHFQEFSLSDTEAEVPNAKSTSGRNSLASSTESIKGADGRLSRLTPALRDLKMPGDETPPQVVLDDTATAHLGHSSNLSWQWGELAPRTSAAGKFNAGPPSGYRRTRFASTDAYEARGHSAEVAQALGRYSQDDSALTGKLTSSDWEPYVFRLELEDASHTFELSLCYKEGFGGNGEGDYYDFEENRVSFQRFVDDEDVVNDERLVVRYNDRFLTWENASTVLATLSLYRKTLSPAASGGQDAAQGKGDGGQSRTSKASYWSRWWSRSAKSIPDLKEASAEQQQQQQQERDVSEAKARAAREASAPPAGGLLPAPDRPIERSATDSILDQRHLVATPDSTEADKNLDGALAGRSSKAAAGAAKKTSNKTYAKTLRLTSDQLKSLNLRKGANTITFSVTSSYSGVATCTARIFLWESSHKIVVSDIDGTITKSDALGHVFTMIGRDWTHIGVAKLYTDIARNGYRIMYLTSRAIGQADTTRDYLKGVKQNNYVLPDGPVIMSPDRLMASLHREVILRKPEVFKMACLRDIARLFGADPRTAQAQPGGNLANAKGGDGDGDGHNGQDSNAATATATAAAADGQDRGEGRDGVVGGGSSHPLDKGAGADASPGAGAATASPALKSRPQERSGQTKEEQQRAKAEHATPFYAGFGNRITDALSYRSVNIPSSRIFTIDSNGEVKMELLELAGYKSSYIHMTDLVDQMFPPITAKEEKEPRRPEFNDFNYWRPDIVDVELPPDEELLAPALEPVSPALSARSGKSVRSLRSVRSATSDGGSGGLKDAASSAASPSQTADKPGRLSRFGLGSLGLSRKGSASTIPADGSSGGGAGSHGAVRHSSVGPGVTAEQADLEEAQRREQRARSASPELESSASSPPSSSSYGGGVTSWTAPWRRRGASPEPGRATSPLVGASIVAEPESEDEGQERFYDSEGDDDDVSSFEGRGLGEGGSEDEGEELEFGRPAQVEGRGGQGDTGRGVRDGDEGEGEGDEDEDEDEEFDDPAQDDDDDDDDDPLLATGEIRFEWRG</sequence>
<dbReference type="PANTHER" id="PTHR12181:SF12">
    <property type="entry name" value="PHOSPHATIDATE PHOSPHATASE"/>
    <property type="match status" value="1"/>
</dbReference>
<feature type="region of interest" description="Disordered" evidence="6">
    <location>
        <begin position="742"/>
        <end position="856"/>
    </location>
</feature>
<feature type="compositionally biased region" description="Low complexity" evidence="6">
    <location>
        <begin position="1419"/>
        <end position="1436"/>
    </location>
</feature>
<dbReference type="InterPro" id="IPR013209">
    <property type="entry name" value="LNS2"/>
</dbReference>
<evidence type="ECO:0000256" key="3">
    <source>
        <dbReference type="ARBA" id="ARBA00012638"/>
    </source>
</evidence>
<feature type="compositionally biased region" description="Basic and acidic residues" evidence="6">
    <location>
        <begin position="366"/>
        <end position="375"/>
    </location>
</feature>
<feature type="compositionally biased region" description="Low complexity" evidence="6">
    <location>
        <begin position="1119"/>
        <end position="1131"/>
    </location>
</feature>
<feature type="compositionally biased region" description="Acidic residues" evidence="6">
    <location>
        <begin position="685"/>
        <end position="700"/>
    </location>
</feature>
<feature type="compositionally biased region" description="Low complexity" evidence="6">
    <location>
        <begin position="193"/>
        <end position="205"/>
    </location>
</feature>
<feature type="compositionally biased region" description="Polar residues" evidence="6">
    <location>
        <begin position="236"/>
        <end position="261"/>
    </location>
</feature>
<comment type="cofactor">
    <cofactor evidence="1">
        <name>Mg(2+)</name>
        <dbReference type="ChEBI" id="CHEBI:18420"/>
    </cofactor>
</comment>
<evidence type="ECO:0000256" key="6">
    <source>
        <dbReference type="SAM" id="MobiDB-lite"/>
    </source>
</evidence>
<feature type="compositionally biased region" description="Low complexity" evidence="6">
    <location>
        <begin position="313"/>
        <end position="338"/>
    </location>
</feature>
<feature type="region of interest" description="Disordered" evidence="6">
    <location>
        <begin position="1053"/>
        <end position="1074"/>
    </location>
</feature>
<evidence type="ECO:0000256" key="5">
    <source>
        <dbReference type="ARBA" id="ARBA00022801"/>
    </source>
</evidence>
<dbReference type="Proteomes" id="UP000323386">
    <property type="component" value="Unassembled WGS sequence"/>
</dbReference>
<feature type="region of interest" description="Disordered" evidence="6">
    <location>
        <begin position="70"/>
        <end position="89"/>
    </location>
</feature>
<feature type="compositionally biased region" description="Basic residues" evidence="6">
    <location>
        <begin position="614"/>
        <end position="625"/>
    </location>
</feature>
<feature type="compositionally biased region" description="Low complexity" evidence="6">
    <location>
        <begin position="1380"/>
        <end position="1396"/>
    </location>
</feature>
<keyword evidence="4" id="KW-0597">Phosphoprotein</keyword>
<evidence type="ECO:0000256" key="4">
    <source>
        <dbReference type="ARBA" id="ARBA00022553"/>
    </source>
</evidence>
<keyword evidence="5" id="KW-0378">Hydrolase</keyword>
<keyword evidence="9" id="KW-1185">Reference proteome</keyword>
<proteinExistence type="inferred from homology"/>
<gene>
    <name evidence="8" type="ORF">PSFLO_06850</name>
</gene>
<dbReference type="InterPro" id="IPR031703">
    <property type="entry name" value="Lipin_mid"/>
</dbReference>
<feature type="compositionally biased region" description="Acidic residues" evidence="6">
    <location>
        <begin position="1798"/>
        <end position="1829"/>
    </location>
</feature>
<dbReference type="Pfam" id="PF08235">
    <property type="entry name" value="LNS2"/>
    <property type="match status" value="2"/>
</dbReference>
<feature type="compositionally biased region" description="Basic and acidic residues" evidence="6">
    <location>
        <begin position="664"/>
        <end position="677"/>
    </location>
</feature>
<evidence type="ECO:0000256" key="2">
    <source>
        <dbReference type="ARBA" id="ARBA00005476"/>
    </source>
</evidence>
<feature type="region of interest" description="Disordered" evidence="6">
    <location>
        <begin position="165"/>
        <end position="583"/>
    </location>
</feature>
<evidence type="ECO:0000313" key="9">
    <source>
        <dbReference type="Proteomes" id="UP000323386"/>
    </source>
</evidence>
<feature type="compositionally biased region" description="Basic and acidic residues" evidence="6">
    <location>
        <begin position="1105"/>
        <end position="1118"/>
    </location>
</feature>
<evidence type="ECO:0000256" key="1">
    <source>
        <dbReference type="ARBA" id="ARBA00001946"/>
    </source>
</evidence>
<feature type="compositionally biased region" description="Basic and acidic residues" evidence="6">
    <location>
        <begin position="1134"/>
        <end position="1149"/>
    </location>
</feature>
<evidence type="ECO:0000313" key="8">
    <source>
        <dbReference type="EMBL" id="SPO41368.1"/>
    </source>
</evidence>
<feature type="region of interest" description="Disordered" evidence="6">
    <location>
        <begin position="601"/>
        <end position="730"/>
    </location>
</feature>
<feature type="compositionally biased region" description="Low complexity" evidence="6">
    <location>
        <begin position="1678"/>
        <end position="1696"/>
    </location>
</feature>
<feature type="compositionally biased region" description="Acidic residues" evidence="6">
    <location>
        <begin position="552"/>
        <end position="567"/>
    </location>
</feature>
<dbReference type="SUPFAM" id="SSF56784">
    <property type="entry name" value="HAD-like"/>
    <property type="match status" value="1"/>
</dbReference>
<feature type="compositionally biased region" description="Basic and acidic residues" evidence="6">
    <location>
        <begin position="1440"/>
        <end position="1459"/>
    </location>
</feature>
<feature type="region of interest" description="Disordered" evidence="6">
    <location>
        <begin position="1354"/>
        <end position="1461"/>
    </location>
</feature>
<feature type="compositionally biased region" description="Low complexity" evidence="6">
    <location>
        <begin position="1616"/>
        <end position="1633"/>
    </location>
</feature>
<comment type="similarity">
    <text evidence="2">Belongs to the lipin family.</text>
</comment>
<dbReference type="GO" id="GO:0005634">
    <property type="term" value="C:nucleus"/>
    <property type="evidence" value="ECO:0007669"/>
    <property type="project" value="TreeGrafter"/>
</dbReference>
<feature type="compositionally biased region" description="Polar residues" evidence="6">
    <location>
        <begin position="835"/>
        <end position="850"/>
    </location>
</feature>
<feature type="compositionally biased region" description="Basic and acidic residues" evidence="6">
    <location>
        <begin position="437"/>
        <end position="451"/>
    </location>
</feature>
<dbReference type="Pfam" id="PF16876">
    <property type="entry name" value="Lipin_mid"/>
    <property type="match status" value="1"/>
</dbReference>
<dbReference type="InterPro" id="IPR007651">
    <property type="entry name" value="Lipin_N"/>
</dbReference>
<feature type="compositionally biased region" description="Basic and acidic residues" evidence="6">
    <location>
        <begin position="469"/>
        <end position="487"/>
    </location>
</feature>
<dbReference type="InterPro" id="IPR036412">
    <property type="entry name" value="HAD-like_sf"/>
</dbReference>
<dbReference type="GO" id="GO:0008195">
    <property type="term" value="F:phosphatidate phosphatase activity"/>
    <property type="evidence" value="ECO:0007669"/>
    <property type="project" value="UniProtKB-EC"/>
</dbReference>
<dbReference type="FunFam" id="3.40.50.1000:FF:000063">
    <property type="entry name" value="Nuclear elongation and deformation protein"/>
    <property type="match status" value="1"/>
</dbReference>
<dbReference type="SMART" id="SM00775">
    <property type="entry name" value="LNS2"/>
    <property type="match status" value="1"/>
</dbReference>
<dbReference type="InterPro" id="IPR026058">
    <property type="entry name" value="LIPIN"/>
</dbReference>
<dbReference type="Gene3D" id="3.40.50.1000">
    <property type="entry name" value="HAD superfamily/HAD-like"/>
    <property type="match status" value="1"/>
</dbReference>